<feature type="non-terminal residue" evidence="1">
    <location>
        <position position="1"/>
    </location>
</feature>
<sequence length="74" mass="7558">WSCHTTRISGYIVEGHVPFAAIRQLLEQRPDINGIAVPGMPAGSPGMGGGVEATAEVIAWGGIAGDGRAFPLDG</sequence>
<evidence type="ECO:0000313" key="2">
    <source>
        <dbReference type="Proteomes" id="UP000315344"/>
    </source>
</evidence>
<evidence type="ECO:0000313" key="1">
    <source>
        <dbReference type="EMBL" id="TKW62552.1"/>
    </source>
</evidence>
<dbReference type="Proteomes" id="UP000315344">
    <property type="component" value="Unassembled WGS sequence"/>
</dbReference>
<proteinExistence type="predicted"/>
<comment type="caution">
    <text evidence="1">The sequence shown here is derived from an EMBL/GenBank/DDBJ whole genome shotgun (WGS) entry which is preliminary data.</text>
</comment>
<dbReference type="Pfam" id="PF04214">
    <property type="entry name" value="DUF411"/>
    <property type="match status" value="1"/>
</dbReference>
<reference evidence="1 2" key="1">
    <citation type="journal article" date="2017" name="Nat. Commun.">
        <title>In situ click chemistry generation of cyclooxygenase-2 inhibitors.</title>
        <authorList>
            <person name="Bhardwaj A."/>
            <person name="Kaur J."/>
            <person name="Wuest M."/>
            <person name="Wuest F."/>
        </authorList>
    </citation>
    <scope>NUCLEOTIDE SEQUENCE [LARGE SCALE GENOMIC DNA]</scope>
    <source>
        <strain evidence="1">S2_012_000_R3_94</strain>
    </source>
</reference>
<name>A0A533HYF6_PARDE</name>
<dbReference type="InterPro" id="IPR007332">
    <property type="entry name" value="DUF411"/>
</dbReference>
<dbReference type="AlphaFoldDB" id="A0A533HYF6"/>
<dbReference type="EMBL" id="VAFL01000061">
    <property type="protein sequence ID" value="TKW62552.1"/>
    <property type="molecule type" value="Genomic_DNA"/>
</dbReference>
<organism evidence="1 2">
    <name type="scientific">Paracoccus denitrificans</name>
    <dbReference type="NCBI Taxonomy" id="266"/>
    <lineage>
        <taxon>Bacteria</taxon>
        <taxon>Pseudomonadati</taxon>
        <taxon>Pseudomonadota</taxon>
        <taxon>Alphaproteobacteria</taxon>
        <taxon>Rhodobacterales</taxon>
        <taxon>Paracoccaceae</taxon>
        <taxon>Paracoccus</taxon>
    </lineage>
</organism>
<gene>
    <name evidence="1" type="ORF">DI616_20465</name>
</gene>
<protein>
    <submittedName>
        <fullName evidence="1">CopG family transcriptional regulator</fullName>
    </submittedName>
</protein>
<accession>A0A533HYF6</accession>